<dbReference type="EMBL" id="CAJMWS010000023">
    <property type="protein sequence ID" value="CAE6340444.1"/>
    <property type="molecule type" value="Genomic_DNA"/>
</dbReference>
<keyword evidence="1" id="KW-0677">Repeat</keyword>
<evidence type="ECO:0000256" key="1">
    <source>
        <dbReference type="ARBA" id="ARBA00022737"/>
    </source>
</evidence>
<reference evidence="3" key="1">
    <citation type="submission" date="2021-01" db="EMBL/GenBank/DDBJ databases">
        <authorList>
            <person name="Kaushik A."/>
        </authorList>
    </citation>
    <scope>NUCLEOTIDE SEQUENCE</scope>
    <source>
        <strain evidence="3">AG1-1C</strain>
    </source>
</reference>
<gene>
    <name evidence="3" type="ORF">RDB_LOCUS3687</name>
</gene>
<accession>A0A8H2W725</accession>
<dbReference type="PANTHER" id="PTHR10039">
    <property type="entry name" value="AMELOGENIN"/>
    <property type="match status" value="1"/>
</dbReference>
<feature type="domain" description="Nephrocystin 3-like N-terminal" evidence="2">
    <location>
        <begin position="268"/>
        <end position="422"/>
    </location>
</feature>
<dbReference type="Pfam" id="PF24883">
    <property type="entry name" value="NPHP3_N"/>
    <property type="match status" value="1"/>
</dbReference>
<dbReference type="SUPFAM" id="SSF52540">
    <property type="entry name" value="P-loop containing nucleoside triphosphate hydrolases"/>
    <property type="match status" value="1"/>
</dbReference>
<organism evidence="3 4">
    <name type="scientific">Rhizoctonia solani</name>
    <dbReference type="NCBI Taxonomy" id="456999"/>
    <lineage>
        <taxon>Eukaryota</taxon>
        <taxon>Fungi</taxon>
        <taxon>Dikarya</taxon>
        <taxon>Basidiomycota</taxon>
        <taxon>Agaricomycotina</taxon>
        <taxon>Agaricomycetes</taxon>
        <taxon>Cantharellales</taxon>
        <taxon>Ceratobasidiaceae</taxon>
        <taxon>Rhizoctonia</taxon>
    </lineage>
</organism>
<evidence type="ECO:0000313" key="3">
    <source>
        <dbReference type="EMBL" id="CAE6340444.1"/>
    </source>
</evidence>
<dbReference type="InterPro" id="IPR027417">
    <property type="entry name" value="P-loop_NTPase"/>
</dbReference>
<dbReference type="InterPro" id="IPR056884">
    <property type="entry name" value="NPHP3-like_N"/>
</dbReference>
<dbReference type="Gene3D" id="3.40.50.300">
    <property type="entry name" value="P-loop containing nucleotide triphosphate hydrolases"/>
    <property type="match status" value="1"/>
</dbReference>
<dbReference type="AlphaFoldDB" id="A0A8H2W725"/>
<name>A0A8H2W725_9AGAM</name>
<protein>
    <recommendedName>
        <fullName evidence="2">Nephrocystin 3-like N-terminal domain-containing protein</fullName>
    </recommendedName>
</protein>
<evidence type="ECO:0000313" key="4">
    <source>
        <dbReference type="Proteomes" id="UP000663846"/>
    </source>
</evidence>
<sequence length="544" mass="60428">MPFMMYLRDSLARSKDKWKRRPHWDSMDSASANLEPNASLLSTNPPESMTIASASAVNTHQVNNSSDLDSSSQVNASLERPQGRWSAIRILLATLESSISAFGPLKSAISGLKDCVDIYESNCNKRKEYDELGDRLEGILKDIANHMEQPIGPVMTNSVRRICSDLEDEARKVAEKQAMTTGRRMIDSLEGSNVILESYRLINNHLERLTQRNANICTLSAVNRQSMESRLTNMSPSKAAMYNSAESQDVKRGDCAPGTREPQIKLLLEWACTSEAGRTCWMNGMAGTGKTTIAHTVCSRLDEACTLGASFFCSRVIPECRQAKYIIPSIAYQLARFSVPFQRALDRVLELDPDAHNRTLGVQYKKLIVGPLLEVEKSLPADFIVVIDALDECENEDAVGQILDLILSPDEILPIRFLVSSRPEREITQRMSGRVNEQNEAQLVLHDLDSDSVRADIEAYMRYELRDVPLDNAQWSGIIASCGVLFIYASTTCRYIEEAYKTDTLDEAVGGVIGSFSNSVTSAGPNTIDQLYKTILTTAFNNPE</sequence>
<proteinExistence type="predicted"/>
<dbReference type="Proteomes" id="UP000663846">
    <property type="component" value="Unassembled WGS sequence"/>
</dbReference>
<evidence type="ECO:0000259" key="2">
    <source>
        <dbReference type="Pfam" id="PF24883"/>
    </source>
</evidence>
<comment type="caution">
    <text evidence="3">The sequence shown here is derived from an EMBL/GenBank/DDBJ whole genome shotgun (WGS) entry which is preliminary data.</text>
</comment>